<dbReference type="PROSITE" id="PS00028">
    <property type="entry name" value="ZINC_FINGER_C2H2_1"/>
    <property type="match status" value="2"/>
</dbReference>
<keyword evidence="3 8" id="KW-0863">Zinc-finger</keyword>
<feature type="domain" description="C2H2-type" evidence="10">
    <location>
        <begin position="273"/>
        <end position="301"/>
    </location>
</feature>
<evidence type="ECO:0000256" key="8">
    <source>
        <dbReference type="PROSITE-ProRule" id="PRU00042"/>
    </source>
</evidence>
<name>A0A0A1TGL7_9HYPO</name>
<dbReference type="PANTHER" id="PTHR46179">
    <property type="entry name" value="ZINC FINGER PROTEIN"/>
    <property type="match status" value="1"/>
</dbReference>
<dbReference type="Gene3D" id="3.30.160.60">
    <property type="entry name" value="Classic Zinc Finger"/>
    <property type="match status" value="1"/>
</dbReference>
<feature type="region of interest" description="Disordered" evidence="9">
    <location>
        <begin position="608"/>
        <end position="627"/>
    </location>
</feature>
<feature type="compositionally biased region" description="Pro residues" evidence="9">
    <location>
        <begin position="92"/>
        <end position="104"/>
    </location>
</feature>
<dbReference type="InterPro" id="IPR013087">
    <property type="entry name" value="Znf_C2H2_type"/>
</dbReference>
<evidence type="ECO:0000256" key="1">
    <source>
        <dbReference type="ARBA" id="ARBA00004123"/>
    </source>
</evidence>
<dbReference type="GO" id="GO:0006357">
    <property type="term" value="P:regulation of transcription by RNA polymerase II"/>
    <property type="evidence" value="ECO:0007669"/>
    <property type="project" value="TreeGrafter"/>
</dbReference>
<accession>A0A0A1TGL7</accession>
<dbReference type="HOGENOM" id="CLU_016012_0_0_1"/>
<reference evidence="11 12" key="1">
    <citation type="journal article" date="2015" name="Genome Announc.">
        <title>Draft Genome Sequence and Gene Annotation of the Entomopathogenic Fungus Verticillium hemipterigenum.</title>
        <authorList>
            <person name="Horn F."/>
            <person name="Habel A."/>
            <person name="Scharf D.H."/>
            <person name="Dworschak J."/>
            <person name="Brakhage A.A."/>
            <person name="Guthke R."/>
            <person name="Hertweck C."/>
            <person name="Linde J."/>
        </authorList>
    </citation>
    <scope>NUCLEOTIDE SEQUENCE [LARGE SCALE GENOMIC DNA]</scope>
</reference>
<organism evidence="11 12">
    <name type="scientific">[Torrubiella] hemipterigena</name>
    <dbReference type="NCBI Taxonomy" id="1531966"/>
    <lineage>
        <taxon>Eukaryota</taxon>
        <taxon>Fungi</taxon>
        <taxon>Dikarya</taxon>
        <taxon>Ascomycota</taxon>
        <taxon>Pezizomycotina</taxon>
        <taxon>Sordariomycetes</taxon>
        <taxon>Hypocreomycetidae</taxon>
        <taxon>Hypocreales</taxon>
        <taxon>Clavicipitaceae</taxon>
        <taxon>Clavicipitaceae incertae sedis</taxon>
        <taxon>'Torrubiella' clade</taxon>
    </lineage>
</organism>
<keyword evidence="4" id="KW-0862">Zinc</keyword>
<keyword evidence="6" id="KW-0804">Transcription</keyword>
<proteinExistence type="predicted"/>
<dbReference type="AlphaFoldDB" id="A0A0A1TGL7"/>
<evidence type="ECO:0000256" key="5">
    <source>
        <dbReference type="ARBA" id="ARBA00023015"/>
    </source>
</evidence>
<evidence type="ECO:0000313" key="11">
    <source>
        <dbReference type="EMBL" id="CEJ89585.1"/>
    </source>
</evidence>
<comment type="subcellular location">
    <subcellularLocation>
        <location evidence="1">Nucleus</location>
    </subcellularLocation>
</comment>
<protein>
    <recommendedName>
        <fullName evidence="10">C2H2-type domain-containing protein</fullName>
    </recommendedName>
</protein>
<feature type="compositionally biased region" description="Polar residues" evidence="9">
    <location>
        <begin position="514"/>
        <end position="526"/>
    </location>
</feature>
<dbReference type="PANTHER" id="PTHR46179:SF13">
    <property type="entry name" value="C2H2-TYPE DOMAIN-CONTAINING PROTEIN"/>
    <property type="match status" value="1"/>
</dbReference>
<feature type="region of interest" description="Disordered" evidence="9">
    <location>
        <begin position="500"/>
        <end position="526"/>
    </location>
</feature>
<dbReference type="EMBL" id="CDHN01000002">
    <property type="protein sequence ID" value="CEJ89585.1"/>
    <property type="molecule type" value="Genomic_DNA"/>
</dbReference>
<keyword evidence="2" id="KW-0479">Metal-binding</keyword>
<evidence type="ECO:0000256" key="6">
    <source>
        <dbReference type="ARBA" id="ARBA00023163"/>
    </source>
</evidence>
<dbReference type="STRING" id="1531966.A0A0A1TGL7"/>
<dbReference type="SMART" id="SM00355">
    <property type="entry name" value="ZnF_C2H2"/>
    <property type="match status" value="3"/>
</dbReference>
<feature type="compositionally biased region" description="Low complexity" evidence="9">
    <location>
        <begin position="76"/>
        <end position="91"/>
    </location>
</feature>
<sequence>MDLHQTHPLQQQSSQQSSGQADANPQDVLAEARKNLQALIDSGISRDLLHQWVDSGNGPLQLSFLASNNFASLPPQQQQQQQQQQHHSAYAPPAPQCAPPPPPVRSMSDPAIIPVTSTSTVTTASPASTGLSSSTPPSLAGADMKSEILSDSNLVSATQPWAAVPSSSIPDGLMPVNEDDSVQNLNNQPVFLQPAFPYSHRPRISVSSTSSGSSGHASLWSVGSARSSMSWQSVSSARSQAPLPNPPTSSAASIISNSSQLSSASSNSKTNIYWCTSCDTSFKRKYDWKRHEDEFHERWRKYPCPEPGCNRSFWGSNSFNQHHKQCHNCTTCPHAEKVVKFLRKRKFWACGFCSALHPARERHVEHVARHFESGLSKNDWMHSRVVYGLLHQPLIHTAWENLVTSKQAEFGGRRPQFSWHPNKTGRAQGFLEKENPGQLQDLLEFFSGDETEAQWIVGQAYELADVVMTSAPTPSPQYGQSSMVAAAPFPQPETHIAFSQLPSQQPPQPHAMLGSSTGVGQQNAFNSPQFRSSVYTTSQFNTAHRASPDSSHSPLGLSSPPTVPSQSPADKRDLPALPMQAVDGMMDFEYSPAAAMFGSDWGNLSTEHLLGSQTQHQQQQQPASDWGMMQYFNDPRVTS</sequence>
<evidence type="ECO:0000256" key="2">
    <source>
        <dbReference type="ARBA" id="ARBA00022723"/>
    </source>
</evidence>
<dbReference type="OrthoDB" id="654211at2759"/>
<dbReference type="Proteomes" id="UP000039046">
    <property type="component" value="Unassembled WGS sequence"/>
</dbReference>
<evidence type="ECO:0000256" key="3">
    <source>
        <dbReference type="ARBA" id="ARBA00022771"/>
    </source>
</evidence>
<keyword evidence="5" id="KW-0805">Transcription regulation</keyword>
<evidence type="ECO:0000256" key="4">
    <source>
        <dbReference type="ARBA" id="ARBA00022833"/>
    </source>
</evidence>
<evidence type="ECO:0000259" key="10">
    <source>
        <dbReference type="PROSITE" id="PS50157"/>
    </source>
</evidence>
<feature type="compositionally biased region" description="Low complexity" evidence="9">
    <location>
        <begin position="10"/>
        <end position="20"/>
    </location>
</feature>
<feature type="region of interest" description="Disordered" evidence="9">
    <location>
        <begin position="73"/>
        <end position="142"/>
    </location>
</feature>
<dbReference type="InterPro" id="IPR051061">
    <property type="entry name" value="Zinc_finger_trans_reg"/>
</dbReference>
<dbReference type="GO" id="GO:0005634">
    <property type="term" value="C:nucleus"/>
    <property type="evidence" value="ECO:0007669"/>
    <property type="project" value="UniProtKB-SubCell"/>
</dbReference>
<dbReference type="GO" id="GO:0008270">
    <property type="term" value="F:zinc ion binding"/>
    <property type="evidence" value="ECO:0007669"/>
    <property type="project" value="UniProtKB-KW"/>
</dbReference>
<feature type="region of interest" description="Disordered" evidence="9">
    <location>
        <begin position="1"/>
        <end position="24"/>
    </location>
</feature>
<feature type="region of interest" description="Disordered" evidence="9">
    <location>
        <begin position="541"/>
        <end position="573"/>
    </location>
</feature>
<dbReference type="PROSITE" id="PS50157">
    <property type="entry name" value="ZINC_FINGER_C2H2_2"/>
    <property type="match status" value="2"/>
</dbReference>
<feature type="domain" description="C2H2-type" evidence="10">
    <location>
        <begin position="302"/>
        <end position="327"/>
    </location>
</feature>
<feature type="compositionally biased region" description="Low complexity" evidence="9">
    <location>
        <begin position="114"/>
        <end position="142"/>
    </location>
</feature>
<dbReference type="SUPFAM" id="SSF57667">
    <property type="entry name" value="beta-beta-alpha zinc fingers"/>
    <property type="match status" value="1"/>
</dbReference>
<evidence type="ECO:0000313" key="12">
    <source>
        <dbReference type="Proteomes" id="UP000039046"/>
    </source>
</evidence>
<keyword evidence="7" id="KW-0539">Nucleus</keyword>
<feature type="compositionally biased region" description="Low complexity" evidence="9">
    <location>
        <begin position="548"/>
        <end position="560"/>
    </location>
</feature>
<gene>
    <name evidence="11" type="ORF">VHEMI05421</name>
</gene>
<keyword evidence="12" id="KW-1185">Reference proteome</keyword>
<evidence type="ECO:0000256" key="9">
    <source>
        <dbReference type="SAM" id="MobiDB-lite"/>
    </source>
</evidence>
<dbReference type="InterPro" id="IPR036236">
    <property type="entry name" value="Znf_C2H2_sf"/>
</dbReference>
<evidence type="ECO:0000256" key="7">
    <source>
        <dbReference type="ARBA" id="ARBA00023242"/>
    </source>
</evidence>